<dbReference type="Proteomes" id="UP000260780">
    <property type="component" value="Unassembled WGS sequence"/>
</dbReference>
<dbReference type="GO" id="GO:0005829">
    <property type="term" value="C:cytosol"/>
    <property type="evidence" value="ECO:0007669"/>
    <property type="project" value="TreeGrafter"/>
</dbReference>
<dbReference type="EMBL" id="QSTF01000003">
    <property type="protein sequence ID" value="RGM42563.1"/>
    <property type="molecule type" value="Genomic_DNA"/>
</dbReference>
<dbReference type="NCBIfam" id="TIGR00099">
    <property type="entry name" value="Cof-subfamily"/>
    <property type="match status" value="1"/>
</dbReference>
<evidence type="ECO:0000313" key="5">
    <source>
        <dbReference type="EMBL" id="RHF92444.1"/>
    </source>
</evidence>
<dbReference type="Proteomes" id="UP000284361">
    <property type="component" value="Unassembled WGS sequence"/>
</dbReference>
<dbReference type="InterPro" id="IPR023214">
    <property type="entry name" value="HAD_sf"/>
</dbReference>
<keyword evidence="8" id="KW-1185">Reference proteome</keyword>
<evidence type="ECO:0000313" key="6">
    <source>
        <dbReference type="EMBL" id="RHM98177.1"/>
    </source>
</evidence>
<dbReference type="PANTHER" id="PTHR10000">
    <property type="entry name" value="PHOSPHOSERINE PHOSPHATASE"/>
    <property type="match status" value="1"/>
</dbReference>
<dbReference type="Proteomes" id="UP000285750">
    <property type="component" value="Unassembled WGS sequence"/>
</dbReference>
<dbReference type="SFLD" id="SFLDS00003">
    <property type="entry name" value="Haloacid_Dehalogenase"/>
    <property type="match status" value="1"/>
</dbReference>
<dbReference type="STRING" id="310297.BHV76_08970"/>
<dbReference type="Gene3D" id="3.40.50.1000">
    <property type="entry name" value="HAD superfamily/HAD-like"/>
    <property type="match status" value="1"/>
</dbReference>
<dbReference type="EMBL" id="QSJG01000019">
    <property type="protein sequence ID" value="RHD53830.1"/>
    <property type="molecule type" value="Genomic_DNA"/>
</dbReference>
<dbReference type="SFLD" id="SFLDG01140">
    <property type="entry name" value="C2.B:_Phosphomannomutase_and_P"/>
    <property type="match status" value="1"/>
</dbReference>
<dbReference type="GO" id="GO:0000287">
    <property type="term" value="F:magnesium ion binding"/>
    <property type="evidence" value="ECO:0007669"/>
    <property type="project" value="TreeGrafter"/>
</dbReference>
<dbReference type="SUPFAM" id="SSF56784">
    <property type="entry name" value="HAD-like"/>
    <property type="match status" value="1"/>
</dbReference>
<evidence type="ECO:0000313" key="2">
    <source>
        <dbReference type="EMBL" id="RGM42563.1"/>
    </source>
</evidence>
<dbReference type="Proteomes" id="UP000285109">
    <property type="component" value="Unassembled WGS sequence"/>
</dbReference>
<dbReference type="InterPro" id="IPR006379">
    <property type="entry name" value="HAD-SF_hydro_IIB"/>
</dbReference>
<dbReference type="Proteomes" id="UP000260862">
    <property type="component" value="Unassembled WGS sequence"/>
</dbReference>
<dbReference type="PROSITE" id="PS01228">
    <property type="entry name" value="COF_1"/>
    <property type="match status" value="1"/>
</dbReference>
<reference evidence="7 8" key="1">
    <citation type="submission" date="2018-08" db="EMBL/GenBank/DDBJ databases">
        <title>A genome reference for cultivated species of the human gut microbiota.</title>
        <authorList>
            <person name="Zou Y."/>
            <person name="Xue W."/>
            <person name="Luo G."/>
        </authorList>
    </citation>
    <scope>NUCLEOTIDE SEQUENCE [LARGE SCALE GENOMIC DNA]</scope>
    <source>
        <strain evidence="3 12">AF24-16AC</strain>
        <strain evidence="6 11">AF31-28B-AC</strain>
        <strain evidence="5 9">AM23-23</strain>
        <strain evidence="4 10">AM31-10</strain>
        <strain evidence="2 7">OM08-14</strain>
        <strain evidence="1 8">TF10-3AC</strain>
    </source>
</reference>
<keyword evidence="2" id="KW-0378">Hydrolase</keyword>
<protein>
    <submittedName>
        <fullName evidence="2">Cof-type HAD-IIB family hydrolase</fullName>
    </submittedName>
</protein>
<accession>A0A3E4WJY8</accession>
<evidence type="ECO:0000313" key="1">
    <source>
        <dbReference type="EMBL" id="RGK57965.1"/>
    </source>
</evidence>
<evidence type="ECO:0000313" key="3">
    <source>
        <dbReference type="EMBL" id="RGS10381.1"/>
    </source>
</evidence>
<dbReference type="PROSITE" id="PS01229">
    <property type="entry name" value="COF_2"/>
    <property type="match status" value="1"/>
</dbReference>
<dbReference type="AlphaFoldDB" id="A0A3E4WJY8"/>
<dbReference type="InterPro" id="IPR036412">
    <property type="entry name" value="HAD-like_sf"/>
</dbReference>
<dbReference type="SFLD" id="SFLDG01144">
    <property type="entry name" value="C2.B.4:_PGP_Like"/>
    <property type="match status" value="1"/>
</dbReference>
<dbReference type="EMBL" id="QSQT01000002">
    <property type="protein sequence ID" value="RGK57965.1"/>
    <property type="molecule type" value="Genomic_DNA"/>
</dbReference>
<dbReference type="NCBIfam" id="TIGR01484">
    <property type="entry name" value="HAD-SF-IIB"/>
    <property type="match status" value="1"/>
</dbReference>
<evidence type="ECO:0000313" key="4">
    <source>
        <dbReference type="EMBL" id="RHD53830.1"/>
    </source>
</evidence>
<name>A0A3E4WJY8_9BACT</name>
<sequence length="260" mass="29510">MVKAIFFDIDGTLVSFQTHTVPESTREALRLLREKGIKVFIATGRPKTLMMDAVGDLDFDGYVTLNGAHCFTANHEDIYKGCVPQEDIERLIQYQHDHPEMPFVFVHDNTWFLTHEDEAVREIARLIQIDIPEIRPIETAREKEILQIMGYFPEEKDEEIFGKVLTHCEPMRWHPLFADIIARGNSKSHGIDQMLAYYGIDLKDTMAFGDGGNDIPMLKHVGMGIAMGNAAPHIQAAADYITTSVDEEGIMQALKHFHIL</sequence>
<evidence type="ECO:0000313" key="7">
    <source>
        <dbReference type="Proteomes" id="UP000260780"/>
    </source>
</evidence>
<proteinExistence type="predicted"/>
<dbReference type="EMBL" id="QRUY01000002">
    <property type="protein sequence ID" value="RGS10381.1"/>
    <property type="molecule type" value="Genomic_DNA"/>
</dbReference>
<dbReference type="EMBL" id="QRHQ01000004">
    <property type="protein sequence ID" value="RHF92444.1"/>
    <property type="molecule type" value="Genomic_DNA"/>
</dbReference>
<comment type="caution">
    <text evidence="2">The sequence shown here is derived from an EMBL/GenBank/DDBJ whole genome shotgun (WGS) entry which is preliminary data.</text>
</comment>
<evidence type="ECO:0000313" key="11">
    <source>
        <dbReference type="Proteomes" id="UP000285109"/>
    </source>
</evidence>
<dbReference type="PANTHER" id="PTHR10000:SF25">
    <property type="entry name" value="PHOSPHATASE YKRA-RELATED"/>
    <property type="match status" value="1"/>
</dbReference>
<dbReference type="RefSeq" id="WP_022054592.1">
    <property type="nucleotide sequence ID" value="NZ_CABOGR010000002.1"/>
</dbReference>
<dbReference type="Pfam" id="PF08282">
    <property type="entry name" value="Hydrolase_3"/>
    <property type="match status" value="1"/>
</dbReference>
<dbReference type="InterPro" id="IPR000150">
    <property type="entry name" value="Cof"/>
</dbReference>
<evidence type="ECO:0000313" key="8">
    <source>
        <dbReference type="Proteomes" id="UP000260862"/>
    </source>
</evidence>
<organism evidence="2 7">
    <name type="scientific">Phocaeicola plebeius</name>
    <dbReference type="NCBI Taxonomy" id="310297"/>
    <lineage>
        <taxon>Bacteria</taxon>
        <taxon>Pseudomonadati</taxon>
        <taxon>Bacteroidota</taxon>
        <taxon>Bacteroidia</taxon>
        <taxon>Bacteroidales</taxon>
        <taxon>Bacteroidaceae</taxon>
        <taxon>Phocaeicola</taxon>
    </lineage>
</organism>
<dbReference type="EMBL" id="QRQK01000009">
    <property type="protein sequence ID" value="RHM98177.1"/>
    <property type="molecule type" value="Genomic_DNA"/>
</dbReference>
<gene>
    <name evidence="5" type="ORF">DW653_03690</name>
    <name evidence="4" type="ORF">DW789_09975</name>
    <name evidence="3" type="ORF">DWY14_01405</name>
    <name evidence="6" type="ORF">DWZ34_06155</name>
    <name evidence="2" type="ORF">DXC17_02020</name>
    <name evidence="1" type="ORF">DXD04_01495</name>
</gene>
<dbReference type="Gene3D" id="3.30.1240.10">
    <property type="match status" value="1"/>
</dbReference>
<dbReference type="Proteomes" id="UP000283485">
    <property type="component" value="Unassembled WGS sequence"/>
</dbReference>
<dbReference type="GO" id="GO:0016791">
    <property type="term" value="F:phosphatase activity"/>
    <property type="evidence" value="ECO:0007669"/>
    <property type="project" value="UniProtKB-ARBA"/>
</dbReference>
<evidence type="ECO:0000313" key="10">
    <source>
        <dbReference type="Proteomes" id="UP000284361"/>
    </source>
</evidence>
<evidence type="ECO:0000313" key="9">
    <source>
        <dbReference type="Proteomes" id="UP000283485"/>
    </source>
</evidence>
<evidence type="ECO:0000313" key="12">
    <source>
        <dbReference type="Proteomes" id="UP000285750"/>
    </source>
</evidence>